<proteinExistence type="predicted"/>
<evidence type="ECO:0000313" key="2">
    <source>
        <dbReference type="Proteomes" id="UP000242432"/>
    </source>
</evidence>
<keyword evidence="2" id="KW-1185">Reference proteome</keyword>
<evidence type="ECO:0000313" key="1">
    <source>
        <dbReference type="EMBL" id="SKA60907.1"/>
    </source>
</evidence>
<dbReference type="Proteomes" id="UP000242432">
    <property type="component" value="Unassembled WGS sequence"/>
</dbReference>
<dbReference type="RefSeq" id="WP_078928496.1">
    <property type="nucleotide sequence ID" value="NZ_FUXX01000012.1"/>
</dbReference>
<sequence length="1216" mass="139530">MSNTFDFIKIEPGFQKSVNLAYDLSDDSKVSDFIPSKAAVDVIEKLVLSTHPTSTQRAHILIGPYGKGKSHVILVLLSLLREKDQSQFNKLLAFIKSYNPELFNYVNVYLNSEQKLLPVVVQGSNNSLAQSFLNAIQIALRDAEFQELMPDTHFESAVKHIKNWQEKFPETAKKFEEQIEPESLDSFVLRLKQFDNEAYETFVKLYPILSSGGVFNPFGGVDVVELYENVASSIAIKGYNGIFLVYDEFSKYLESNIGDTSVSDIKMLQDFAEKCNRSGKTQLHLLLIAHKDIENYIDRLPKNKVDGWRGVSERFTHIEMQSNYDQIYDVIGQAIYKVPDGYKKYCDKNEELFNALSKIVKEQHLFSDLSEEQQDHILLSCYPLHPLTAYILPRLSELVAQNERTLFTFISDSGKNTLSFLIKQAVETGQESFLVSPDALYDYFEPLFKKEVYTSEIYKYYSLVNSILVKVKEDELQCKIVKTLALIYLIGRFEVIEPLLHTIIETFNYKYSSKTITNAVETLENKKFVIYARKSNGYLRLKSPSTSNVQLSIEKAIAKVKTHSLCQGILQEYASDLYLYPTAYNEEQEIIRYFDFRFISASDLTDVTNWESKLSLSNADGVVYAVIAQKPDEIKQAKQYITEHTSAVQRAVFITPKKHFYIEDIAYKYKAISELLTEYKDDEAMVTELEIIFDDLDEVLNTYLESYLRPENGLSSFYLCGTKKKVLRKSHLANLLSDICRNVFKKTPRINNETINKNILPTTTINSRNRVVKGILATNFNPMLGLNSSSQDGAIARSVLCETHILENFSESPRIASDTDIQEKNKDVNENVFNVLTVIRRFFKDSSKKSKCFSELYDELTNPNEEIGLKKGVIPIFIAVVMHEMQGEVTLFEGDKEIEINELALSALNEKPEHFSVRVEKWSNEKIKYIDELSSLFKEFFNDREGNSYSSLAKAMQRWFISLPKYSRETKEYYEGNMKYTLISKCSLQFISLLKDFSINPYDLLFVKTPVIYECDDFGKGLIETIARTKVRYENSLNTLKNSLINDLIKCFDSNAHPQASLCSVIKDWTDSLSSNTKNHVFDSSLKIFLDKCLSIENNDLAFLEEIAKPISGLRLEDWSNHTISSFLKTVSDIKESIDNFNNTKESEHLYELNTYSLVTVDNNGNKQIRNFSKIEYSEFGKMLKREILNSIDEMGESISDAEKRQVLIEALESLC</sequence>
<dbReference type="EMBL" id="FUXX01000012">
    <property type="protein sequence ID" value="SKA60907.1"/>
    <property type="molecule type" value="Genomic_DNA"/>
</dbReference>
<reference evidence="2" key="1">
    <citation type="submission" date="2017-02" db="EMBL/GenBank/DDBJ databases">
        <authorList>
            <person name="Varghese N."/>
            <person name="Submissions S."/>
        </authorList>
    </citation>
    <scope>NUCLEOTIDE SEQUENCE [LARGE SCALE GENOMIC DNA]</scope>
    <source>
        <strain evidence="2">DSM 3072</strain>
    </source>
</reference>
<protein>
    <submittedName>
        <fullName evidence="1">Uncharacterized protein</fullName>
    </submittedName>
</protein>
<organism evidence="1 2">
    <name type="scientific">Succinivibrio dextrinosolvens DSM 3072</name>
    <dbReference type="NCBI Taxonomy" id="1123324"/>
    <lineage>
        <taxon>Bacteria</taxon>
        <taxon>Pseudomonadati</taxon>
        <taxon>Pseudomonadota</taxon>
        <taxon>Gammaproteobacteria</taxon>
        <taxon>Aeromonadales</taxon>
        <taxon>Succinivibrionaceae</taxon>
        <taxon>Succinivibrio</taxon>
    </lineage>
</organism>
<accession>A0A1T4V7J7</accession>
<dbReference type="AlphaFoldDB" id="A0A1T4V7J7"/>
<gene>
    <name evidence="1" type="ORF">SAMN02745213_00976</name>
</gene>
<name>A0A1T4V7J7_9GAMM</name>